<dbReference type="EMBL" id="FOWR01000020">
    <property type="protein sequence ID" value="SFP66524.1"/>
    <property type="molecule type" value="Genomic_DNA"/>
</dbReference>
<dbReference type="STRING" id="1121869.SAMN03084138_02804"/>
<evidence type="ECO:0000313" key="2">
    <source>
        <dbReference type="Proteomes" id="UP000182692"/>
    </source>
</evidence>
<dbReference type="InterPro" id="IPR046561">
    <property type="entry name" value="DUF6716"/>
</dbReference>
<dbReference type="Pfam" id="PF20471">
    <property type="entry name" value="DUF6716"/>
    <property type="match status" value="1"/>
</dbReference>
<dbReference type="AlphaFoldDB" id="A0A1I5S740"/>
<accession>A0A1I5S740</accession>
<reference evidence="1 2" key="1">
    <citation type="submission" date="2016-10" db="EMBL/GenBank/DDBJ databases">
        <authorList>
            <person name="de Groot N.N."/>
        </authorList>
    </citation>
    <scope>NUCLEOTIDE SEQUENCE [LARGE SCALE GENOMIC DNA]</scope>
    <source>
        <strain evidence="1 2">DSM 15893</strain>
    </source>
</reference>
<dbReference type="Proteomes" id="UP000182692">
    <property type="component" value="Unassembled WGS sequence"/>
</dbReference>
<proteinExistence type="predicted"/>
<sequence>MHTCESIMSSFSDSYMNSINNLCVNDSKIVPYGGVKMVKECFDFRDKKTIFPGVFYKDAVLSLMSRCNSDSVVLYNKYSFEKAHQVFSIFSVGISIASRPYLIKNNDDDIREKGLSVFFEQSIVPYGYKERLYVIKKLISFANKEKSRRLVICVRDYRNSPHAPKIAFKDIIRKQKLVVPSNLDVIVGRSDDWLPRAEHVISVTSSVLLDAINRNKYVTVLELPRSEHYGQGLFLGSGLMRKDVIFPTDNVNEAWRKLHVSSHIIDEFLIGENKEVFDFKLSIKNIKCILKANFLHFGRLNKDFIRFSIKNIVFFHKYHKIYLQNQRNETL</sequence>
<evidence type="ECO:0000313" key="1">
    <source>
        <dbReference type="EMBL" id="SFP66524.1"/>
    </source>
</evidence>
<name>A0A1I5S740_9GAMM</name>
<organism evidence="1 2">
    <name type="scientific">Enterovibrio norvegicus DSM 15893</name>
    <dbReference type="NCBI Taxonomy" id="1121869"/>
    <lineage>
        <taxon>Bacteria</taxon>
        <taxon>Pseudomonadati</taxon>
        <taxon>Pseudomonadota</taxon>
        <taxon>Gammaproteobacteria</taxon>
        <taxon>Vibrionales</taxon>
        <taxon>Vibrionaceae</taxon>
        <taxon>Enterovibrio</taxon>
    </lineage>
</organism>
<protein>
    <submittedName>
        <fullName evidence="1">Uncharacterized protein</fullName>
    </submittedName>
</protein>
<gene>
    <name evidence="1" type="ORF">SAMN03084138_02804</name>
</gene>